<dbReference type="RefSeq" id="WP_187466819.1">
    <property type="nucleotide sequence ID" value="NZ_JAUFQK010000047.1"/>
</dbReference>
<keyword evidence="2" id="KW-1185">Reference proteome</keyword>
<sequence length="203" mass="21857">MALLFCNLTCPDECDFFPSGGQLTVQLENPADGYDLGETIWLSADFSTLQSVDGREYTITDNGGLVVTQLFRLAADSMTLLPARTAFRTQTTEGEIVDAEDGGDPAALYLRYTCSGGRCAFRQGVVPDSTGLYILQITGSAIDEVNSAFHICYPPALRNTTLEGGGNLAENGLAGPFNYPRAQGGFFWSEPGAEQNSFLIRVE</sequence>
<comment type="caution">
    <text evidence="1">The sequence shown here is derived from an EMBL/GenBank/DDBJ whole genome shotgun (WGS) entry which is preliminary data.</text>
</comment>
<evidence type="ECO:0000313" key="2">
    <source>
        <dbReference type="Proteomes" id="UP000650081"/>
    </source>
</evidence>
<accession>A0A923PL73</accession>
<reference evidence="1" key="1">
    <citation type="submission" date="2020-08" db="EMBL/GenBank/DDBJ databases">
        <title>Lewinella bacteria from marine environments.</title>
        <authorList>
            <person name="Zhong Y."/>
        </authorList>
    </citation>
    <scope>NUCLEOTIDE SEQUENCE</scope>
    <source>
        <strain evidence="1">KCTC 42187</strain>
    </source>
</reference>
<dbReference type="EMBL" id="JACSIT010000104">
    <property type="protein sequence ID" value="MBC6994746.1"/>
    <property type="molecule type" value="Genomic_DNA"/>
</dbReference>
<organism evidence="1 2">
    <name type="scientific">Neolewinella lacunae</name>
    <dbReference type="NCBI Taxonomy" id="1517758"/>
    <lineage>
        <taxon>Bacteria</taxon>
        <taxon>Pseudomonadati</taxon>
        <taxon>Bacteroidota</taxon>
        <taxon>Saprospiria</taxon>
        <taxon>Saprospirales</taxon>
        <taxon>Lewinellaceae</taxon>
        <taxon>Neolewinella</taxon>
    </lineage>
</organism>
<protein>
    <submittedName>
        <fullName evidence="1">Uncharacterized protein</fullName>
    </submittedName>
</protein>
<proteinExistence type="predicted"/>
<name>A0A923PL73_9BACT</name>
<evidence type="ECO:0000313" key="1">
    <source>
        <dbReference type="EMBL" id="MBC6994746.1"/>
    </source>
</evidence>
<gene>
    <name evidence="1" type="ORF">H9S92_11260</name>
</gene>
<dbReference type="AlphaFoldDB" id="A0A923PL73"/>
<dbReference type="Proteomes" id="UP000650081">
    <property type="component" value="Unassembled WGS sequence"/>
</dbReference>